<keyword evidence="4" id="KW-0547">Nucleotide-binding</keyword>
<dbReference type="GO" id="GO:0004066">
    <property type="term" value="F:asparagine synthase (glutamine-hydrolyzing) activity"/>
    <property type="evidence" value="ECO:0007669"/>
    <property type="project" value="UniProtKB-EC"/>
</dbReference>
<evidence type="ECO:0000256" key="1">
    <source>
        <dbReference type="ARBA" id="ARBA00005187"/>
    </source>
</evidence>
<dbReference type="InterPro" id="IPR017932">
    <property type="entry name" value="GATase_2_dom"/>
</dbReference>
<evidence type="ECO:0000256" key="3">
    <source>
        <dbReference type="ARBA" id="ARBA00012737"/>
    </source>
</evidence>
<comment type="catalytic activity">
    <reaction evidence="7">
        <text>L-aspartate + L-glutamine + ATP + H2O = L-asparagine + L-glutamate + AMP + diphosphate + H(+)</text>
        <dbReference type="Rhea" id="RHEA:12228"/>
        <dbReference type="ChEBI" id="CHEBI:15377"/>
        <dbReference type="ChEBI" id="CHEBI:15378"/>
        <dbReference type="ChEBI" id="CHEBI:29985"/>
        <dbReference type="ChEBI" id="CHEBI:29991"/>
        <dbReference type="ChEBI" id="CHEBI:30616"/>
        <dbReference type="ChEBI" id="CHEBI:33019"/>
        <dbReference type="ChEBI" id="CHEBI:58048"/>
        <dbReference type="ChEBI" id="CHEBI:58359"/>
        <dbReference type="ChEBI" id="CHEBI:456215"/>
        <dbReference type="EC" id="6.3.5.4"/>
    </reaction>
</comment>
<dbReference type="InterPro" id="IPR014729">
    <property type="entry name" value="Rossmann-like_a/b/a_fold"/>
</dbReference>
<dbReference type="InterPro" id="IPR029055">
    <property type="entry name" value="Ntn_hydrolases_N"/>
</dbReference>
<dbReference type="PANTHER" id="PTHR43284">
    <property type="entry name" value="ASPARAGINE SYNTHETASE (GLUTAMINE-HYDROLYZING)"/>
    <property type="match status" value="1"/>
</dbReference>
<dbReference type="PIRSF" id="PIRSF001589">
    <property type="entry name" value="Asn_synthetase_glu-h"/>
    <property type="match status" value="1"/>
</dbReference>
<dbReference type="SUPFAM" id="SSF56235">
    <property type="entry name" value="N-terminal nucleophile aminohydrolases (Ntn hydrolases)"/>
    <property type="match status" value="1"/>
</dbReference>
<evidence type="ECO:0000256" key="4">
    <source>
        <dbReference type="ARBA" id="ARBA00022741"/>
    </source>
</evidence>
<dbReference type="CDD" id="cd01991">
    <property type="entry name" value="Asn_synthase_B_C"/>
    <property type="match status" value="1"/>
</dbReference>
<dbReference type="PANTHER" id="PTHR43284:SF1">
    <property type="entry name" value="ASPARAGINE SYNTHETASE"/>
    <property type="match status" value="1"/>
</dbReference>
<keyword evidence="9" id="KW-0436">Ligase</keyword>
<comment type="caution">
    <text evidence="9">The sequence shown here is derived from an EMBL/GenBank/DDBJ whole genome shotgun (WGS) entry which is preliminary data.</text>
</comment>
<comment type="similarity">
    <text evidence="2">Belongs to the asparagine synthetase family.</text>
</comment>
<protein>
    <recommendedName>
        <fullName evidence="3">asparagine synthase (glutamine-hydrolyzing)</fullName>
        <ecNumber evidence="3">6.3.5.4</ecNumber>
    </recommendedName>
</protein>
<evidence type="ECO:0000256" key="7">
    <source>
        <dbReference type="ARBA" id="ARBA00048741"/>
    </source>
</evidence>
<dbReference type="Gene3D" id="3.60.20.10">
    <property type="entry name" value="Glutamine Phosphoribosylpyrophosphate, subunit 1, domain 1"/>
    <property type="match status" value="1"/>
</dbReference>
<keyword evidence="10" id="KW-1185">Reference proteome</keyword>
<comment type="pathway">
    <text evidence="1">Amino-acid biosynthesis; L-asparagine biosynthesis; L-asparagine from L-aspartate (L-Gln route): step 1/1.</text>
</comment>
<dbReference type="SUPFAM" id="SSF52402">
    <property type="entry name" value="Adenine nucleotide alpha hydrolases-like"/>
    <property type="match status" value="1"/>
</dbReference>
<dbReference type="Pfam" id="PF13522">
    <property type="entry name" value="GATase_6"/>
    <property type="match status" value="1"/>
</dbReference>
<reference evidence="9 10" key="1">
    <citation type="submission" date="2020-12" db="EMBL/GenBank/DDBJ databases">
        <authorList>
            <person name="Lu T."/>
            <person name="Wang Q."/>
            <person name="Han X."/>
        </authorList>
    </citation>
    <scope>NUCLEOTIDE SEQUENCE [LARGE SCALE GENOMIC DNA]</scope>
    <source>
        <strain evidence="9 10">WQ 585</strain>
    </source>
</reference>
<dbReference type="CDD" id="cd00712">
    <property type="entry name" value="AsnB"/>
    <property type="match status" value="1"/>
</dbReference>
<gene>
    <name evidence="9" type="primary">asnB</name>
    <name evidence="9" type="ORF">JHL22_10550</name>
</gene>
<evidence type="ECO:0000259" key="8">
    <source>
        <dbReference type="PROSITE" id="PS51278"/>
    </source>
</evidence>
<dbReference type="InterPro" id="IPR006426">
    <property type="entry name" value="Asn_synth_AEB"/>
</dbReference>
<sequence>MCGIVGIAGSQEDKESILRESCRKIAYRGPDSQGVWLSPEGHVGFGHVRLAIQDLSEQGHQPMPSADQRFMMVFNGEIYNHPELRAQLEKNAQAPAWRGHSDTETLLACFCAWGIEPTLKKAIGMFAIAVWDRQEKKLILARDRFGEKPLYYGFAGQGLVFASELKAIMGVPGFEKQLNRDAITLLLRHNYIPAPHSIFQHIYKLPPGTWLSLSEEDWQNRRQVEPQVYWSAYETARQQPKVHYESDAAATDALAGVLSRSIKSQLISDVSLGAFLSGGTDSSLIVALMQQQSAQAVKTFSIGFHEKKYNEAEYAKSIANHLGTDHTELYVSANDGLALVQSLPAMYDEPFADSSQIPMALVTQMASQSVTVALSGDAGDELFGGYSRYQRAASWWARREKTLPFIRVLLAGAAGKLAPGFSGNKKDKLQKLNEVLRAADAVDFYRQFVSYWKDPSSVVLGAQEPATVFTLAPIGSFLETMMIIDTVSYLPDDILVKVDRAAMACSLETRVPLLDPRMFEFAWGLEDKYRVRDGENKWLLKQLLYRLIPRTLLERPKKGFSVPMGEWLRGPLKDWANNLLDPSRLHKQGLLDAAQVQVRWQQHLAQQFDWSPHLWGILMLQAWMDHYDIQG</sequence>
<accession>A0ABS1EDI8</accession>
<evidence type="ECO:0000256" key="5">
    <source>
        <dbReference type="ARBA" id="ARBA00022840"/>
    </source>
</evidence>
<dbReference type="RefSeq" id="WP_200237023.1">
    <property type="nucleotide sequence ID" value="NZ_JAENGP010000011.1"/>
</dbReference>
<evidence type="ECO:0000256" key="6">
    <source>
        <dbReference type="ARBA" id="ARBA00022962"/>
    </source>
</evidence>
<dbReference type="EMBL" id="JAENGP010000011">
    <property type="protein sequence ID" value="MBK1781659.1"/>
    <property type="molecule type" value="Genomic_DNA"/>
</dbReference>
<dbReference type="EC" id="6.3.5.4" evidence="3"/>
<dbReference type="PROSITE" id="PS51278">
    <property type="entry name" value="GATASE_TYPE_2"/>
    <property type="match status" value="1"/>
</dbReference>
<dbReference type="InterPro" id="IPR033738">
    <property type="entry name" value="AsnB_N"/>
</dbReference>
<dbReference type="InterPro" id="IPR051786">
    <property type="entry name" value="ASN_synthetase/amidase"/>
</dbReference>
<keyword evidence="5" id="KW-0067">ATP-binding</keyword>
<dbReference type="Proteomes" id="UP000635316">
    <property type="component" value="Unassembled WGS sequence"/>
</dbReference>
<evidence type="ECO:0000313" key="9">
    <source>
        <dbReference type="EMBL" id="MBK1781659.1"/>
    </source>
</evidence>
<dbReference type="Gene3D" id="3.40.50.620">
    <property type="entry name" value="HUPs"/>
    <property type="match status" value="1"/>
</dbReference>
<name>A0ABS1EDI8_9BURK</name>
<organism evidence="9 10">
    <name type="scientific">Advenella mandrilli</name>
    <dbReference type="NCBI Taxonomy" id="2800330"/>
    <lineage>
        <taxon>Bacteria</taxon>
        <taxon>Pseudomonadati</taxon>
        <taxon>Pseudomonadota</taxon>
        <taxon>Betaproteobacteria</taxon>
        <taxon>Burkholderiales</taxon>
        <taxon>Alcaligenaceae</taxon>
    </lineage>
</organism>
<dbReference type="NCBIfam" id="TIGR01536">
    <property type="entry name" value="asn_synth_AEB"/>
    <property type="match status" value="1"/>
</dbReference>
<proteinExistence type="inferred from homology"/>
<keyword evidence="6" id="KW-0315">Glutamine amidotransferase</keyword>
<dbReference type="Pfam" id="PF00733">
    <property type="entry name" value="Asn_synthase"/>
    <property type="match status" value="1"/>
</dbReference>
<dbReference type="InterPro" id="IPR001962">
    <property type="entry name" value="Asn_synthase"/>
</dbReference>
<evidence type="ECO:0000256" key="2">
    <source>
        <dbReference type="ARBA" id="ARBA00005752"/>
    </source>
</evidence>
<evidence type="ECO:0000313" key="10">
    <source>
        <dbReference type="Proteomes" id="UP000635316"/>
    </source>
</evidence>
<feature type="domain" description="Glutamine amidotransferase type-2" evidence="8">
    <location>
        <begin position="2"/>
        <end position="216"/>
    </location>
</feature>